<name>A0ABM8ZKS1_9VIBR</name>
<dbReference type="Proteomes" id="UP000838160">
    <property type="component" value="Unassembled WGS sequence"/>
</dbReference>
<evidence type="ECO:0000313" key="5">
    <source>
        <dbReference type="Proteomes" id="UP000838160"/>
    </source>
</evidence>
<dbReference type="Pfam" id="PF03445">
    <property type="entry name" value="DUF294"/>
    <property type="match status" value="1"/>
</dbReference>
<dbReference type="InterPro" id="IPR018490">
    <property type="entry name" value="cNMP-bd_dom_sf"/>
</dbReference>
<dbReference type="Pfam" id="PF10335">
    <property type="entry name" value="DUF294_C"/>
    <property type="match status" value="1"/>
</dbReference>
<reference evidence="4" key="1">
    <citation type="submission" date="2021-12" db="EMBL/GenBank/DDBJ databases">
        <authorList>
            <person name="Rodrigo-Torres L."/>
            <person name="Arahal R. D."/>
            <person name="Lucena T."/>
        </authorList>
    </citation>
    <scope>NUCLEOTIDE SEQUENCE</scope>
    <source>
        <strain evidence="4">CECT 8226</strain>
    </source>
</reference>
<feature type="domain" description="CBS" evidence="3">
    <location>
        <begin position="176"/>
        <end position="234"/>
    </location>
</feature>
<keyword evidence="1" id="KW-0677">Repeat</keyword>
<dbReference type="InterPro" id="IPR051462">
    <property type="entry name" value="CBS_domain-containing"/>
</dbReference>
<dbReference type="Gene3D" id="2.60.120.10">
    <property type="entry name" value="Jelly Rolls"/>
    <property type="match status" value="1"/>
</dbReference>
<evidence type="ECO:0000256" key="1">
    <source>
        <dbReference type="ARBA" id="ARBA00022737"/>
    </source>
</evidence>
<dbReference type="InterPro" id="IPR000644">
    <property type="entry name" value="CBS_dom"/>
</dbReference>
<protein>
    <recommendedName>
        <fullName evidence="3">CBS domain-containing protein</fullName>
    </recommendedName>
</protein>
<dbReference type="CDD" id="cd05401">
    <property type="entry name" value="NT_GlnE_GlnD_like"/>
    <property type="match status" value="1"/>
</dbReference>
<dbReference type="Gene3D" id="3.10.580.10">
    <property type="entry name" value="CBS-domain"/>
    <property type="match status" value="1"/>
</dbReference>
<dbReference type="Pfam" id="PF00571">
    <property type="entry name" value="CBS"/>
    <property type="match status" value="2"/>
</dbReference>
<evidence type="ECO:0000313" key="4">
    <source>
        <dbReference type="EMBL" id="CAH0528723.1"/>
    </source>
</evidence>
<keyword evidence="5" id="KW-1185">Reference proteome</keyword>
<organism evidence="4 5">
    <name type="scientific">Vibrio hippocampi</name>
    <dbReference type="NCBI Taxonomy" id="654686"/>
    <lineage>
        <taxon>Bacteria</taxon>
        <taxon>Pseudomonadati</taxon>
        <taxon>Pseudomonadota</taxon>
        <taxon>Gammaproteobacteria</taxon>
        <taxon>Vibrionales</taxon>
        <taxon>Vibrionaceae</taxon>
        <taxon>Vibrio</taxon>
    </lineage>
</organism>
<evidence type="ECO:0000259" key="3">
    <source>
        <dbReference type="PROSITE" id="PS51371"/>
    </source>
</evidence>
<dbReference type="InterPro" id="IPR046342">
    <property type="entry name" value="CBS_dom_sf"/>
</dbReference>
<dbReference type="InterPro" id="IPR018821">
    <property type="entry name" value="DUF294_put_nucleoTrafse_sb-bd"/>
</dbReference>
<dbReference type="PANTHER" id="PTHR48108">
    <property type="entry name" value="CBS DOMAIN-CONTAINING PROTEIN CBSX2, CHLOROPLASTIC"/>
    <property type="match status" value="1"/>
</dbReference>
<comment type="caution">
    <text evidence="4">The sequence shown here is derived from an EMBL/GenBank/DDBJ whole genome shotgun (WGS) entry which is preliminary data.</text>
</comment>
<dbReference type="CDD" id="cd00038">
    <property type="entry name" value="CAP_ED"/>
    <property type="match status" value="1"/>
</dbReference>
<dbReference type="SUPFAM" id="SSF51206">
    <property type="entry name" value="cAMP-binding domain-like"/>
    <property type="match status" value="1"/>
</dbReference>
<dbReference type="PROSITE" id="PS51371">
    <property type="entry name" value="CBS"/>
    <property type="match status" value="2"/>
</dbReference>
<accession>A0ABM8ZKS1</accession>
<dbReference type="InterPro" id="IPR005105">
    <property type="entry name" value="GlnD_Uridyltrans_N"/>
</dbReference>
<dbReference type="RefSeq" id="WP_237485631.1">
    <property type="nucleotide sequence ID" value="NZ_CAKLCM010000003.1"/>
</dbReference>
<dbReference type="InterPro" id="IPR000595">
    <property type="entry name" value="cNMP-bd_dom"/>
</dbReference>
<dbReference type="InterPro" id="IPR014710">
    <property type="entry name" value="RmlC-like_jellyroll"/>
</dbReference>
<dbReference type="SMART" id="SM00116">
    <property type="entry name" value="CBS"/>
    <property type="match status" value="2"/>
</dbReference>
<gene>
    <name evidence="4" type="ORF">VHP8226_02749</name>
</gene>
<proteinExistence type="predicted"/>
<keyword evidence="2" id="KW-0129">CBS domain</keyword>
<feature type="domain" description="CBS" evidence="3">
    <location>
        <begin position="242"/>
        <end position="298"/>
    </location>
</feature>
<evidence type="ECO:0000256" key="2">
    <source>
        <dbReference type="PROSITE-ProRule" id="PRU00703"/>
    </source>
</evidence>
<dbReference type="EMBL" id="CAKLCM010000003">
    <property type="protein sequence ID" value="CAH0528723.1"/>
    <property type="molecule type" value="Genomic_DNA"/>
</dbReference>
<dbReference type="PANTHER" id="PTHR48108:SF26">
    <property type="entry name" value="CBS DOMAIN-CONTAINING PROTEIN DDB_G0289609"/>
    <property type="match status" value="1"/>
</dbReference>
<dbReference type="SUPFAM" id="SSF54631">
    <property type="entry name" value="CBS-domain pair"/>
    <property type="match status" value="1"/>
</dbReference>
<sequence>MSHALFPNITQFLSQIDPFNKLDRALLREVASHIKITYLGKGDVIDPVKGLVGNATNIDGDVESTEKQKFLYVIRTGSMEQRKSDGVLRARLGPEDLFGFTFLDDNVEEESGYQAVAIENTLLYLVPHSFLESIFLRHPEYAEYFASQAQVRLKSALDVVWSNKEKGLFIKKVSDIASGVIAIVQASDSIKKVAHEMRVIKRSSTAVVCENGKLVGLMTDRDMTKRVIADGHDINASIREVMTPNPLTVAPDDLVLHAVSLMMQYNVRGLPVVSEGKVVGLLTTTHLVQNHRVQAVFLIEKIKYAASVRDLASFTAERQAIFEALVEGKVAPQVIGRVMSMIMDAYNRRLIQIAIDKLGEPPCKFSWIVAGSHARNEVHMLSDQDNALVLSDDATENDKIYFRHLSQYVANGLAACGFPLCPGNYMAANSKWCQPLKTWRHYYKKWVANPEYERLLNISVFLEIRCVYGETSYADMLRDEMHANIRNNREFLGILVREAISINPPLGVFNNLVLDKGGENKKTLNIKKYAINLIIDLARIYGLAVECDSSSTDERFAKANENGIMSDDAYKNIINAYQYILMFRQQNQLQALKRGEEPDNHINPDSFGSFERGHLKDAFRIISSLQDAAKIRFMSRM</sequence>